<dbReference type="Proteomes" id="UP000827986">
    <property type="component" value="Unassembled WGS sequence"/>
</dbReference>
<dbReference type="EMBL" id="JAHDVG010000469">
    <property type="protein sequence ID" value="KAH1180792.1"/>
    <property type="molecule type" value="Genomic_DNA"/>
</dbReference>
<feature type="domain" description="Reticulon" evidence="8">
    <location>
        <begin position="336"/>
        <end position="523"/>
    </location>
</feature>
<dbReference type="GO" id="GO:0071787">
    <property type="term" value="P:endoplasmic reticulum tubular network formation"/>
    <property type="evidence" value="ECO:0007669"/>
    <property type="project" value="TreeGrafter"/>
</dbReference>
<evidence type="ECO:0000256" key="1">
    <source>
        <dbReference type="ARBA" id="ARBA00004477"/>
    </source>
</evidence>
<dbReference type="GO" id="GO:0043005">
    <property type="term" value="C:neuron projection"/>
    <property type="evidence" value="ECO:0007669"/>
    <property type="project" value="TreeGrafter"/>
</dbReference>
<dbReference type="InterPro" id="IPR046964">
    <property type="entry name" value="RTN1-4"/>
</dbReference>
<evidence type="ECO:0000313" key="9">
    <source>
        <dbReference type="EMBL" id="KAH1180792.1"/>
    </source>
</evidence>
<evidence type="ECO:0000256" key="4">
    <source>
        <dbReference type="ARBA" id="ARBA00022989"/>
    </source>
</evidence>
<name>A0A9D4AY37_9SAUR</name>
<dbReference type="GO" id="GO:0014069">
    <property type="term" value="C:postsynaptic density"/>
    <property type="evidence" value="ECO:0007669"/>
    <property type="project" value="TreeGrafter"/>
</dbReference>
<keyword evidence="3 6" id="KW-0256">Endoplasmic reticulum</keyword>
<feature type="compositionally biased region" description="Low complexity" evidence="7">
    <location>
        <begin position="9"/>
        <end position="33"/>
    </location>
</feature>
<keyword evidence="2 6" id="KW-0812">Transmembrane</keyword>
<organism evidence="9 10">
    <name type="scientific">Mauremys mutica</name>
    <name type="common">yellowpond turtle</name>
    <dbReference type="NCBI Taxonomy" id="74926"/>
    <lineage>
        <taxon>Eukaryota</taxon>
        <taxon>Metazoa</taxon>
        <taxon>Chordata</taxon>
        <taxon>Craniata</taxon>
        <taxon>Vertebrata</taxon>
        <taxon>Euteleostomi</taxon>
        <taxon>Archelosauria</taxon>
        <taxon>Testudinata</taxon>
        <taxon>Testudines</taxon>
        <taxon>Cryptodira</taxon>
        <taxon>Durocryptodira</taxon>
        <taxon>Testudinoidea</taxon>
        <taxon>Geoemydidae</taxon>
        <taxon>Geoemydinae</taxon>
        <taxon>Mauremys</taxon>
    </lineage>
</organism>
<feature type="region of interest" description="Disordered" evidence="7">
    <location>
        <begin position="175"/>
        <end position="194"/>
    </location>
</feature>
<keyword evidence="5 6" id="KW-0472">Membrane</keyword>
<keyword evidence="10" id="KW-1185">Reference proteome</keyword>
<evidence type="ECO:0000259" key="8">
    <source>
        <dbReference type="PROSITE" id="PS50845"/>
    </source>
</evidence>
<feature type="region of interest" description="Disordered" evidence="7">
    <location>
        <begin position="209"/>
        <end position="313"/>
    </location>
</feature>
<feature type="non-terminal residue" evidence="9">
    <location>
        <position position="1"/>
    </location>
</feature>
<dbReference type="InterPro" id="IPR003388">
    <property type="entry name" value="Reticulon"/>
</dbReference>
<dbReference type="GO" id="GO:0005789">
    <property type="term" value="C:endoplasmic reticulum membrane"/>
    <property type="evidence" value="ECO:0007669"/>
    <property type="project" value="UniProtKB-SubCell"/>
</dbReference>
<evidence type="ECO:0000313" key="10">
    <source>
        <dbReference type="Proteomes" id="UP000827986"/>
    </source>
</evidence>
<accession>A0A9D4AY37</accession>
<dbReference type="AlphaFoldDB" id="A0A9D4AY37"/>
<dbReference type="GO" id="GO:0030182">
    <property type="term" value="P:neuron differentiation"/>
    <property type="evidence" value="ECO:0007669"/>
    <property type="project" value="TreeGrafter"/>
</dbReference>
<evidence type="ECO:0000256" key="2">
    <source>
        <dbReference type="ARBA" id="ARBA00022692"/>
    </source>
</evidence>
<dbReference type="Gene3D" id="1.20.5.2480">
    <property type="match status" value="1"/>
</dbReference>
<sequence length="523" mass="55712">SPAIARGPARSGAEGAASCRAAASPPGRPAAAAWGRGDESRGAPGGSAAAAHREPHEGNCGAMGQVLGFAHCKESPSTVSTTPDSTDGGNDESDFPELQTAREFSEDEEEETSLDWGTPRELTFSYITFAGGPDTIPPSEPGPRGRRDSLSRRVRGPLPRPETCETLVPMLGDSLENIPSLCQSPEGEQGLPARQCQGLEPFSAWDAPLSYADEPSSLGWEEPQVMPGGGWPGLPPFGAAEQPGALTAHSEDAPEMAPGDCPRPKVLMPCPAGGTPGLAYAEISQHPPQPSAAPSPREEELEPQEEGPQADTEPITEQQLDGLDQSGNTLGVYIIVADLVYWRDTRTSALVFTGVMVTLLSLLHFSIVSVGSYGALAVLGITITLRLGRKGLQALRRSDGANPFQAQLDADLPLSQEQLERLTTRLSQDILAAAHTLRRLFLVEDLVDSIKFAFLFYILTYVGAVFNGLTLLILGVISAFTFPLLYRQHQAQIDQYVGLVRNQLSNLRAKIQAKLPSAKAKPE</sequence>
<gene>
    <name evidence="9" type="ORF">KIL84_001726</name>
</gene>
<dbReference type="Pfam" id="PF02453">
    <property type="entry name" value="Reticulon"/>
    <property type="match status" value="1"/>
</dbReference>
<evidence type="ECO:0000256" key="5">
    <source>
        <dbReference type="ARBA" id="ARBA00023136"/>
    </source>
</evidence>
<reference evidence="9" key="1">
    <citation type="submission" date="2021-09" db="EMBL/GenBank/DDBJ databases">
        <title>The genome of Mauremys mutica provides insights into the evolution of semi-aquatic lifestyle.</title>
        <authorList>
            <person name="Gong S."/>
            <person name="Gao Y."/>
        </authorList>
    </citation>
    <scope>NUCLEOTIDE SEQUENCE</scope>
    <source>
        <strain evidence="9">MM-2020</strain>
        <tissue evidence="9">Muscle</tissue>
    </source>
</reference>
<evidence type="ECO:0000256" key="7">
    <source>
        <dbReference type="SAM" id="MobiDB-lite"/>
    </source>
</evidence>
<feature type="transmembrane region" description="Helical" evidence="6">
    <location>
        <begin position="373"/>
        <end position="388"/>
    </location>
</feature>
<dbReference type="PANTHER" id="PTHR45799:SF3">
    <property type="entry name" value="RETICULON-2"/>
    <property type="match status" value="1"/>
</dbReference>
<feature type="transmembrane region" description="Helical" evidence="6">
    <location>
        <begin position="465"/>
        <end position="486"/>
    </location>
</feature>
<dbReference type="PANTHER" id="PTHR45799">
    <property type="entry name" value="RETICULON-LIKE PROTEIN"/>
    <property type="match status" value="1"/>
</dbReference>
<keyword evidence="4 6" id="KW-1133">Transmembrane helix</keyword>
<evidence type="ECO:0000256" key="6">
    <source>
        <dbReference type="RuleBase" id="RU210713"/>
    </source>
</evidence>
<feature type="compositionally biased region" description="Low complexity" evidence="7">
    <location>
        <begin position="75"/>
        <end position="87"/>
    </location>
</feature>
<comment type="subcellular location">
    <subcellularLocation>
        <location evidence="1 6">Endoplasmic reticulum membrane</location>
        <topology evidence="1 6">Multi-pass membrane protein</topology>
    </subcellularLocation>
</comment>
<comment type="caution">
    <text evidence="9">The sequence shown here is derived from an EMBL/GenBank/DDBJ whole genome shotgun (WGS) entry which is preliminary data.</text>
</comment>
<feature type="region of interest" description="Disordered" evidence="7">
    <location>
        <begin position="1"/>
        <end position="166"/>
    </location>
</feature>
<evidence type="ECO:0000256" key="3">
    <source>
        <dbReference type="ARBA" id="ARBA00022824"/>
    </source>
</evidence>
<protein>
    <recommendedName>
        <fullName evidence="6">Reticulon</fullName>
    </recommendedName>
</protein>
<proteinExistence type="predicted"/>
<dbReference type="PROSITE" id="PS50845">
    <property type="entry name" value="RETICULON"/>
    <property type="match status" value="1"/>
</dbReference>
<dbReference type="GO" id="GO:0007420">
    <property type="term" value="P:brain development"/>
    <property type="evidence" value="ECO:0007669"/>
    <property type="project" value="TreeGrafter"/>
</dbReference>